<accession>A0A0J7NJ52</accession>
<dbReference type="Proteomes" id="UP000036403">
    <property type="component" value="Unassembled WGS sequence"/>
</dbReference>
<protein>
    <submittedName>
        <fullName evidence="1">Abc transporter permease atp-binding protein</fullName>
    </submittedName>
</protein>
<dbReference type="AlphaFoldDB" id="A0A0J7NJ52"/>
<keyword evidence="1" id="KW-0547">Nucleotide-binding</keyword>
<dbReference type="EMBL" id="LBMM01004339">
    <property type="protein sequence ID" value="KMQ92550.1"/>
    <property type="molecule type" value="Genomic_DNA"/>
</dbReference>
<evidence type="ECO:0000313" key="2">
    <source>
        <dbReference type="Proteomes" id="UP000036403"/>
    </source>
</evidence>
<dbReference type="OrthoDB" id="416454at2759"/>
<dbReference type="PaxDb" id="67767-A0A0J7NJ52"/>
<organism evidence="1 2">
    <name type="scientific">Lasius niger</name>
    <name type="common">Black garden ant</name>
    <dbReference type="NCBI Taxonomy" id="67767"/>
    <lineage>
        <taxon>Eukaryota</taxon>
        <taxon>Metazoa</taxon>
        <taxon>Ecdysozoa</taxon>
        <taxon>Arthropoda</taxon>
        <taxon>Hexapoda</taxon>
        <taxon>Insecta</taxon>
        <taxon>Pterygota</taxon>
        <taxon>Neoptera</taxon>
        <taxon>Endopterygota</taxon>
        <taxon>Hymenoptera</taxon>
        <taxon>Apocrita</taxon>
        <taxon>Aculeata</taxon>
        <taxon>Formicoidea</taxon>
        <taxon>Formicidae</taxon>
        <taxon>Formicinae</taxon>
        <taxon>Lasius</taxon>
        <taxon>Lasius</taxon>
    </lineage>
</organism>
<keyword evidence="1" id="KW-0067">ATP-binding</keyword>
<keyword evidence="2" id="KW-1185">Reference proteome</keyword>
<sequence>MIAAYTRNITLLDAQDIVKRVVNSSLPNTSSLKKFPDLDKSETWLDGNRSISFRNFNILRSDGPFSKSGGLLIAIKEHIPFS</sequence>
<reference evidence="1 2" key="1">
    <citation type="submission" date="2015-04" db="EMBL/GenBank/DDBJ databases">
        <title>Lasius niger genome sequencing.</title>
        <authorList>
            <person name="Konorov E.A."/>
            <person name="Nikitin M.A."/>
            <person name="Kirill M.V."/>
            <person name="Chang P."/>
        </authorList>
    </citation>
    <scope>NUCLEOTIDE SEQUENCE [LARGE SCALE GENOMIC DNA]</scope>
    <source>
        <tissue evidence="1">Whole</tissue>
    </source>
</reference>
<dbReference type="GO" id="GO:0005524">
    <property type="term" value="F:ATP binding"/>
    <property type="evidence" value="ECO:0007669"/>
    <property type="project" value="UniProtKB-KW"/>
</dbReference>
<name>A0A0J7NJ52_LASNI</name>
<proteinExistence type="predicted"/>
<comment type="caution">
    <text evidence="1">The sequence shown here is derived from an EMBL/GenBank/DDBJ whole genome shotgun (WGS) entry which is preliminary data.</text>
</comment>
<gene>
    <name evidence="1" type="ORF">RF55_7452</name>
</gene>
<evidence type="ECO:0000313" key="1">
    <source>
        <dbReference type="EMBL" id="KMQ92550.1"/>
    </source>
</evidence>